<evidence type="ECO:0000259" key="6">
    <source>
        <dbReference type="PROSITE" id="PS51012"/>
    </source>
</evidence>
<dbReference type="NCBIfam" id="NF011648">
    <property type="entry name" value="PRK15066.1"/>
    <property type="match status" value="1"/>
</dbReference>
<feature type="transmembrane region" description="Helical" evidence="5">
    <location>
        <begin position="59"/>
        <end position="86"/>
    </location>
</feature>
<accession>A0A2M7H4W3</accession>
<reference evidence="7 8" key="1">
    <citation type="submission" date="2017-09" db="EMBL/GenBank/DDBJ databases">
        <title>Depth-based differentiation of microbial function through sediment-hosted aquifers and enrichment of novel symbionts in the deep terrestrial subsurface.</title>
        <authorList>
            <person name="Probst A.J."/>
            <person name="Ladd B."/>
            <person name="Jarett J.K."/>
            <person name="Geller-Mcgrath D.E."/>
            <person name="Sieber C.M."/>
            <person name="Emerson J.B."/>
            <person name="Anantharaman K."/>
            <person name="Thomas B.C."/>
            <person name="Malmstrom R."/>
            <person name="Stieglmeier M."/>
            <person name="Klingl A."/>
            <person name="Woyke T."/>
            <person name="Ryan C.M."/>
            <person name="Banfield J.F."/>
        </authorList>
    </citation>
    <scope>NUCLEOTIDE SEQUENCE [LARGE SCALE GENOMIC DNA]</scope>
    <source>
        <strain evidence="7">CG15_BIG_FIL_POST_REV_8_21_14_020_45_12</strain>
    </source>
</reference>
<dbReference type="PROSITE" id="PS51012">
    <property type="entry name" value="ABC_TM2"/>
    <property type="match status" value="1"/>
</dbReference>
<evidence type="ECO:0000256" key="5">
    <source>
        <dbReference type="RuleBase" id="RU361157"/>
    </source>
</evidence>
<dbReference type="GO" id="GO:0043190">
    <property type="term" value="C:ATP-binding cassette (ABC) transporter complex"/>
    <property type="evidence" value="ECO:0007669"/>
    <property type="project" value="InterPro"/>
</dbReference>
<keyword evidence="2 5" id="KW-0812">Transmembrane</keyword>
<dbReference type="InterPro" id="IPR052522">
    <property type="entry name" value="ABC-2_transport_permease"/>
</dbReference>
<dbReference type="Pfam" id="PF01061">
    <property type="entry name" value="ABC2_membrane"/>
    <property type="match status" value="1"/>
</dbReference>
<dbReference type="PRINTS" id="PR00164">
    <property type="entry name" value="ABC2TRNSPORT"/>
</dbReference>
<sequence length="257" mass="28350">MTINKQLVALSTIARKEITRFLRIWTQTLIPPVITQTLYFVVFGSFIGSQVGDINGISYIQFIVPGLVMMAVISSSYMNTVSSFFIAKFQRNIEELLVSPSPGWVVIAGYTAGGVARGLLTGAIVFVVSLLFTHPTIQHPLLILVFVILTSVVFSLAGLLNGIFAKKFDDTSIFTTFILTPLTYLGGVFYAIDRLPPIWQTISKFNPIVYMIDGFRYGFYGFSSVSVWVSLLLLSAFSVALILVNLFVMKRGTGLKS</sequence>
<organism evidence="7 8">
    <name type="scientific">Candidatus Kerfeldbacteria bacterium CG15_BIG_FIL_POST_REV_8_21_14_020_45_12</name>
    <dbReference type="NCBI Taxonomy" id="2014247"/>
    <lineage>
        <taxon>Bacteria</taxon>
        <taxon>Candidatus Kerfeldiibacteriota</taxon>
    </lineage>
</organism>
<dbReference type="Proteomes" id="UP000230292">
    <property type="component" value="Unassembled WGS sequence"/>
</dbReference>
<dbReference type="InterPro" id="IPR047817">
    <property type="entry name" value="ABC2_TM_bact-type"/>
</dbReference>
<feature type="transmembrane region" description="Helical" evidence="5">
    <location>
        <begin position="137"/>
        <end position="160"/>
    </location>
</feature>
<dbReference type="PIRSF" id="PIRSF006648">
    <property type="entry name" value="DrrB"/>
    <property type="match status" value="1"/>
</dbReference>
<feature type="domain" description="ABC transmembrane type-2" evidence="6">
    <location>
        <begin position="23"/>
        <end position="252"/>
    </location>
</feature>
<feature type="transmembrane region" description="Helical" evidence="5">
    <location>
        <begin position="172"/>
        <end position="192"/>
    </location>
</feature>
<dbReference type="AlphaFoldDB" id="A0A2M7H4W3"/>
<protein>
    <recommendedName>
        <fullName evidence="5">Transport permease protein</fullName>
    </recommendedName>
</protein>
<comment type="similarity">
    <text evidence="5">Belongs to the ABC-2 integral membrane protein family.</text>
</comment>
<comment type="subcellular location">
    <subcellularLocation>
        <location evidence="5">Cell membrane</location>
        <topology evidence="5">Multi-pass membrane protein</topology>
    </subcellularLocation>
    <subcellularLocation>
        <location evidence="1">Membrane</location>
        <topology evidence="1">Multi-pass membrane protein</topology>
    </subcellularLocation>
</comment>
<keyword evidence="4 5" id="KW-0472">Membrane</keyword>
<dbReference type="GO" id="GO:0140359">
    <property type="term" value="F:ABC-type transporter activity"/>
    <property type="evidence" value="ECO:0007669"/>
    <property type="project" value="InterPro"/>
</dbReference>
<name>A0A2M7H4W3_9BACT</name>
<evidence type="ECO:0000256" key="1">
    <source>
        <dbReference type="ARBA" id="ARBA00004141"/>
    </source>
</evidence>
<evidence type="ECO:0000256" key="2">
    <source>
        <dbReference type="ARBA" id="ARBA00022692"/>
    </source>
</evidence>
<keyword evidence="3 5" id="KW-1133">Transmembrane helix</keyword>
<proteinExistence type="inferred from homology"/>
<dbReference type="InterPro" id="IPR000412">
    <property type="entry name" value="ABC_2_transport"/>
</dbReference>
<comment type="caution">
    <text evidence="7">The sequence shown here is derived from an EMBL/GenBank/DDBJ whole genome shotgun (WGS) entry which is preliminary data.</text>
</comment>
<keyword evidence="5" id="KW-1003">Cell membrane</keyword>
<dbReference type="InterPro" id="IPR013525">
    <property type="entry name" value="ABC2_TM"/>
</dbReference>
<evidence type="ECO:0000256" key="4">
    <source>
        <dbReference type="ARBA" id="ARBA00023136"/>
    </source>
</evidence>
<evidence type="ECO:0000313" key="7">
    <source>
        <dbReference type="EMBL" id="PIW37251.1"/>
    </source>
</evidence>
<dbReference type="PANTHER" id="PTHR43332:SF2">
    <property type="entry name" value="INNER MEMBRANE TRANSPORT PERMEASE YADH"/>
    <property type="match status" value="1"/>
</dbReference>
<keyword evidence="5" id="KW-0813">Transport</keyword>
<dbReference type="PANTHER" id="PTHR43332">
    <property type="entry name" value="INNER MEMBRANE TRANSPORT PERMEASE YADH-RELATED"/>
    <property type="match status" value="1"/>
</dbReference>
<dbReference type="EMBL" id="PFGC01000013">
    <property type="protein sequence ID" value="PIW37251.1"/>
    <property type="molecule type" value="Genomic_DNA"/>
</dbReference>
<gene>
    <name evidence="7" type="ORF">COW24_00935</name>
</gene>
<evidence type="ECO:0000256" key="3">
    <source>
        <dbReference type="ARBA" id="ARBA00022989"/>
    </source>
</evidence>
<feature type="transmembrane region" description="Helical" evidence="5">
    <location>
        <begin position="225"/>
        <end position="248"/>
    </location>
</feature>
<evidence type="ECO:0000313" key="8">
    <source>
        <dbReference type="Proteomes" id="UP000230292"/>
    </source>
</evidence>
<feature type="transmembrane region" description="Helical" evidence="5">
    <location>
        <begin position="107"/>
        <end position="131"/>
    </location>
</feature>
<feature type="transmembrane region" description="Helical" evidence="5">
    <location>
        <begin position="21"/>
        <end position="47"/>
    </location>
</feature>